<keyword evidence="5 13" id="KW-0349">Heme</keyword>
<keyword evidence="15" id="KW-0812">Transmembrane</keyword>
<evidence type="ECO:0000256" key="3">
    <source>
        <dbReference type="ARBA" id="ARBA00004406"/>
    </source>
</evidence>
<evidence type="ECO:0000256" key="15">
    <source>
        <dbReference type="SAM" id="Phobius"/>
    </source>
</evidence>
<dbReference type="InterPro" id="IPR036396">
    <property type="entry name" value="Cyt_P450_sf"/>
</dbReference>
<evidence type="ECO:0000256" key="4">
    <source>
        <dbReference type="ARBA" id="ARBA00010617"/>
    </source>
</evidence>
<comment type="cofactor">
    <cofactor evidence="1 13">
        <name>heme</name>
        <dbReference type="ChEBI" id="CHEBI:30413"/>
    </cofactor>
</comment>
<feature type="binding site" description="axial binding residue" evidence="13">
    <location>
        <position position="438"/>
    </location>
    <ligand>
        <name>heme</name>
        <dbReference type="ChEBI" id="CHEBI:30413"/>
    </ligand>
    <ligandPart>
        <name>Fe</name>
        <dbReference type="ChEBI" id="CHEBI:18248"/>
    </ligandPart>
</feature>
<keyword evidence="7" id="KW-0256">Endoplasmic reticulum</keyword>
<dbReference type="PRINTS" id="PR00385">
    <property type="entry name" value="P450"/>
</dbReference>
<accession>A0A7T7JPK6</accession>
<keyword evidence="15" id="KW-1133">Transmembrane helix</keyword>
<evidence type="ECO:0000256" key="10">
    <source>
        <dbReference type="ARBA" id="ARBA00023004"/>
    </source>
</evidence>
<evidence type="ECO:0000256" key="2">
    <source>
        <dbReference type="ARBA" id="ARBA00004174"/>
    </source>
</evidence>
<organism evidence="16">
    <name type="scientific">Prodiamesa olivacea</name>
    <dbReference type="NCBI Taxonomy" id="288840"/>
    <lineage>
        <taxon>Eukaryota</taxon>
        <taxon>Metazoa</taxon>
        <taxon>Ecdysozoa</taxon>
        <taxon>Arthropoda</taxon>
        <taxon>Hexapoda</taxon>
        <taxon>Insecta</taxon>
        <taxon>Pterygota</taxon>
        <taxon>Neoptera</taxon>
        <taxon>Endopterygota</taxon>
        <taxon>Diptera</taxon>
        <taxon>Nematocera</taxon>
        <taxon>Chironomoidea</taxon>
        <taxon>Chironomidae</taxon>
        <taxon>Prodiamesinae</taxon>
        <taxon>Prodiamesa</taxon>
    </lineage>
</organism>
<dbReference type="PANTHER" id="PTHR24292">
    <property type="entry name" value="CYTOCHROME P450"/>
    <property type="match status" value="1"/>
</dbReference>
<dbReference type="InterPro" id="IPR050476">
    <property type="entry name" value="Insect_CytP450_Detox"/>
</dbReference>
<dbReference type="GO" id="GO:0005506">
    <property type="term" value="F:iron ion binding"/>
    <property type="evidence" value="ECO:0007669"/>
    <property type="project" value="InterPro"/>
</dbReference>
<feature type="transmembrane region" description="Helical" evidence="15">
    <location>
        <begin position="6"/>
        <end position="21"/>
    </location>
</feature>
<dbReference type="CDD" id="cd11056">
    <property type="entry name" value="CYP6-like"/>
    <property type="match status" value="1"/>
</dbReference>
<evidence type="ECO:0000256" key="7">
    <source>
        <dbReference type="ARBA" id="ARBA00022824"/>
    </source>
</evidence>
<evidence type="ECO:0000256" key="11">
    <source>
        <dbReference type="ARBA" id="ARBA00023033"/>
    </source>
</evidence>
<evidence type="ECO:0000256" key="1">
    <source>
        <dbReference type="ARBA" id="ARBA00001971"/>
    </source>
</evidence>
<protein>
    <submittedName>
        <fullName evidence="16">Cytochrome p450 6a14-like protein</fullName>
    </submittedName>
</protein>
<keyword evidence="11 14" id="KW-0503">Monooxygenase</keyword>
<name>A0A7T7JPK6_9DIPT</name>
<dbReference type="InterPro" id="IPR002401">
    <property type="entry name" value="Cyt_P450_E_grp-I"/>
</dbReference>
<dbReference type="Pfam" id="PF00067">
    <property type="entry name" value="p450"/>
    <property type="match status" value="1"/>
</dbReference>
<evidence type="ECO:0000256" key="14">
    <source>
        <dbReference type="RuleBase" id="RU000461"/>
    </source>
</evidence>
<dbReference type="GO" id="GO:0020037">
    <property type="term" value="F:heme binding"/>
    <property type="evidence" value="ECO:0007669"/>
    <property type="project" value="InterPro"/>
</dbReference>
<comment type="similarity">
    <text evidence="4 14">Belongs to the cytochrome P450 family.</text>
</comment>
<dbReference type="PROSITE" id="PS00086">
    <property type="entry name" value="CYTOCHROME_P450"/>
    <property type="match status" value="1"/>
</dbReference>
<dbReference type="GO" id="GO:0005789">
    <property type="term" value="C:endoplasmic reticulum membrane"/>
    <property type="evidence" value="ECO:0007669"/>
    <property type="project" value="UniProtKB-SubCell"/>
</dbReference>
<keyword evidence="6 13" id="KW-0479">Metal-binding</keyword>
<keyword evidence="12 15" id="KW-0472">Membrane</keyword>
<evidence type="ECO:0000256" key="9">
    <source>
        <dbReference type="ARBA" id="ARBA00023002"/>
    </source>
</evidence>
<keyword evidence="8" id="KW-0492">Microsome</keyword>
<proteinExistence type="evidence at transcript level"/>
<reference evidence="16" key="1">
    <citation type="submission" date="2019-12" db="EMBL/GenBank/DDBJ databases">
        <authorList>
            <person name="Llorente L."/>
            <person name="Herrero O."/>
            <person name="Aquilino M."/>
            <person name="Planello R."/>
        </authorList>
    </citation>
    <scope>NUCLEOTIDE SEQUENCE</scope>
</reference>
<keyword evidence="9 14" id="KW-0560">Oxidoreductase</keyword>
<dbReference type="PANTHER" id="PTHR24292:SF103">
    <property type="entry name" value="CYTOCHROME P450 6BS1"/>
    <property type="match status" value="1"/>
</dbReference>
<dbReference type="InterPro" id="IPR001128">
    <property type="entry name" value="Cyt_P450"/>
</dbReference>
<dbReference type="PRINTS" id="PR00463">
    <property type="entry name" value="EP450I"/>
</dbReference>
<dbReference type="InterPro" id="IPR017972">
    <property type="entry name" value="Cyt_P450_CS"/>
</dbReference>
<evidence type="ECO:0000256" key="8">
    <source>
        <dbReference type="ARBA" id="ARBA00022848"/>
    </source>
</evidence>
<evidence type="ECO:0000313" key="16">
    <source>
        <dbReference type="EMBL" id="QQL94343.1"/>
    </source>
</evidence>
<sequence length="496" mass="57072">MDLSIGLYLLLAIATLVVWYVKKSFSFWSDLGVTQFPVSFPRGNFVGVGIVRNFSEVMLEYYEKTKQAGVKFSGIYSFTRPLFLATDLELVKSILVRDFNVFPNRGVYFNEKHDPISAHIFNLENEPWRNLRQKLSPTFTSGKLKMMYGTIHDATEKLLETIGKQVSETGQLEVKDVLARFTTDIIGTTAFGIDCNSLENKDSKFYVMGCRIFTQVPTQFVRFLTGTFKGLSRKLGVVLTDKEVSDFYMQITKETVEYREKNPQIKRQDFMSLLVDMKKSNILTVEQIAAQSFVFYLAGFETSSSTMTYCMYELSINEEIQEKVRRSVKKVLEKHNNELTYEAVNDMDYLEQCVSETLRKYPVVPVLIRTPVKAYKIPGTNIVIPKNQPVLIPVQAIQMDPEIYPEPEKYDPDRFEPEEIKKRHQFSYLPFGEGPRICIGMRFGLLEAKIGLARILLNYKFKLDRSKTSVPLKMMPKSFVLSPTESIFLNVEKISN</sequence>
<evidence type="ECO:0000256" key="5">
    <source>
        <dbReference type="ARBA" id="ARBA00022617"/>
    </source>
</evidence>
<evidence type="ECO:0000256" key="12">
    <source>
        <dbReference type="ARBA" id="ARBA00023136"/>
    </source>
</evidence>
<dbReference type="Gene3D" id="1.10.630.10">
    <property type="entry name" value="Cytochrome P450"/>
    <property type="match status" value="1"/>
</dbReference>
<dbReference type="GO" id="GO:0004497">
    <property type="term" value="F:monooxygenase activity"/>
    <property type="evidence" value="ECO:0007669"/>
    <property type="project" value="UniProtKB-KW"/>
</dbReference>
<dbReference type="AlphaFoldDB" id="A0A7T7JPK6"/>
<evidence type="ECO:0000256" key="13">
    <source>
        <dbReference type="PIRSR" id="PIRSR602401-1"/>
    </source>
</evidence>
<dbReference type="SUPFAM" id="SSF48264">
    <property type="entry name" value="Cytochrome P450"/>
    <property type="match status" value="1"/>
</dbReference>
<keyword evidence="10 13" id="KW-0408">Iron</keyword>
<dbReference type="GO" id="GO:0016705">
    <property type="term" value="F:oxidoreductase activity, acting on paired donors, with incorporation or reduction of molecular oxygen"/>
    <property type="evidence" value="ECO:0007669"/>
    <property type="project" value="InterPro"/>
</dbReference>
<comment type="subcellular location">
    <subcellularLocation>
        <location evidence="3">Endoplasmic reticulum membrane</location>
        <topology evidence="3">Peripheral membrane protein</topology>
    </subcellularLocation>
    <subcellularLocation>
        <location evidence="2">Microsome membrane</location>
        <topology evidence="2">Peripheral membrane protein</topology>
    </subcellularLocation>
</comment>
<evidence type="ECO:0000256" key="6">
    <source>
        <dbReference type="ARBA" id="ARBA00022723"/>
    </source>
</evidence>
<dbReference type="EMBL" id="MN862066">
    <property type="protein sequence ID" value="QQL94343.1"/>
    <property type="molecule type" value="mRNA"/>
</dbReference>
<dbReference type="FunFam" id="1.10.630.10:FF:000042">
    <property type="entry name" value="Cytochrome P450"/>
    <property type="match status" value="1"/>
</dbReference>